<keyword evidence="3" id="KW-0804">Transcription</keyword>
<keyword evidence="2" id="KW-0238">DNA-binding</keyword>
<dbReference type="AlphaFoldDB" id="A0A5C5U7F2"/>
<evidence type="ECO:0000259" key="4">
    <source>
        <dbReference type="PROSITE" id="PS01124"/>
    </source>
</evidence>
<keyword evidence="6" id="KW-1185">Reference proteome</keyword>
<dbReference type="GO" id="GO:0043565">
    <property type="term" value="F:sequence-specific DNA binding"/>
    <property type="evidence" value="ECO:0007669"/>
    <property type="project" value="InterPro"/>
</dbReference>
<dbReference type="InterPro" id="IPR009057">
    <property type="entry name" value="Homeodomain-like_sf"/>
</dbReference>
<dbReference type="InterPro" id="IPR018062">
    <property type="entry name" value="HTH_AraC-typ_CS"/>
</dbReference>
<protein>
    <submittedName>
        <fullName evidence="5">Helix-turn-helix domain-containing protein</fullName>
    </submittedName>
</protein>
<dbReference type="PANTHER" id="PTHR43130">
    <property type="entry name" value="ARAC-FAMILY TRANSCRIPTIONAL REGULATOR"/>
    <property type="match status" value="1"/>
</dbReference>
<dbReference type="PROSITE" id="PS01124">
    <property type="entry name" value="HTH_ARAC_FAMILY_2"/>
    <property type="match status" value="1"/>
</dbReference>
<dbReference type="EMBL" id="VOHK01000003">
    <property type="protein sequence ID" value="TWT21415.1"/>
    <property type="molecule type" value="Genomic_DNA"/>
</dbReference>
<evidence type="ECO:0000256" key="3">
    <source>
        <dbReference type="ARBA" id="ARBA00023163"/>
    </source>
</evidence>
<sequence length="326" mass="35705">MDRSMDSPVEIGLLLYPGVQMASVLGMTDFLLYADQAARGKRAGSEGAVLRITHWTLEAGPVPERVFDSSPTSSSEPAIVVIPPAMAPLGEDAAMDYAQWLQGLHAKGAKVASVCAGTFVLAATGLLSGRTVTTHWFFKDALQARLPDAFVDTDRLIIDDGEILTAGGIMAWTDLTLKLIGRLLGGPIMIQTARAFVVDPPGREQAYYSAFAPKLDHGDAAILKVQHWLQTTDTRETDLETMAAHAGLEKRTFLRRFQKATGLTSTDYVQRLRVGRAQELLQFTAQSLEQIAWKVGYADVGAFRKVFTRVVELSPSDYRKRFRAMS</sequence>
<dbReference type="InterPro" id="IPR029062">
    <property type="entry name" value="Class_I_gatase-like"/>
</dbReference>
<dbReference type="GO" id="GO:0003700">
    <property type="term" value="F:DNA-binding transcription factor activity"/>
    <property type="evidence" value="ECO:0007669"/>
    <property type="project" value="InterPro"/>
</dbReference>
<dbReference type="InterPro" id="IPR018060">
    <property type="entry name" value="HTH_AraC"/>
</dbReference>
<gene>
    <name evidence="5" type="ORF">FQY83_08720</name>
</gene>
<evidence type="ECO:0000256" key="1">
    <source>
        <dbReference type="ARBA" id="ARBA00023015"/>
    </source>
</evidence>
<evidence type="ECO:0000256" key="2">
    <source>
        <dbReference type="ARBA" id="ARBA00023125"/>
    </source>
</evidence>
<name>A0A5C5U7F2_9GAMM</name>
<dbReference type="Pfam" id="PF12833">
    <property type="entry name" value="HTH_18"/>
    <property type="match status" value="1"/>
</dbReference>
<evidence type="ECO:0000313" key="5">
    <source>
        <dbReference type="EMBL" id="TWT21415.1"/>
    </source>
</evidence>
<dbReference type="SUPFAM" id="SSF52317">
    <property type="entry name" value="Class I glutamine amidotransferase-like"/>
    <property type="match status" value="1"/>
</dbReference>
<dbReference type="Gene3D" id="1.10.10.60">
    <property type="entry name" value="Homeodomain-like"/>
    <property type="match status" value="2"/>
</dbReference>
<comment type="caution">
    <text evidence="5">The sequence shown here is derived from an EMBL/GenBank/DDBJ whole genome shotgun (WGS) entry which is preliminary data.</text>
</comment>
<dbReference type="SUPFAM" id="SSF46689">
    <property type="entry name" value="Homeodomain-like"/>
    <property type="match status" value="2"/>
</dbReference>
<organism evidence="5 6">
    <name type="scientific">Luteimonas marina</name>
    <dbReference type="NCBI Taxonomy" id="488485"/>
    <lineage>
        <taxon>Bacteria</taxon>
        <taxon>Pseudomonadati</taxon>
        <taxon>Pseudomonadota</taxon>
        <taxon>Gammaproteobacteria</taxon>
        <taxon>Lysobacterales</taxon>
        <taxon>Lysobacteraceae</taxon>
        <taxon>Luteimonas</taxon>
    </lineage>
</organism>
<dbReference type="Proteomes" id="UP000319980">
    <property type="component" value="Unassembled WGS sequence"/>
</dbReference>
<proteinExistence type="predicted"/>
<dbReference type="InterPro" id="IPR002818">
    <property type="entry name" value="DJ-1/PfpI"/>
</dbReference>
<evidence type="ECO:0000313" key="6">
    <source>
        <dbReference type="Proteomes" id="UP000319980"/>
    </source>
</evidence>
<dbReference type="SMART" id="SM00342">
    <property type="entry name" value="HTH_ARAC"/>
    <property type="match status" value="1"/>
</dbReference>
<dbReference type="Gene3D" id="3.40.50.880">
    <property type="match status" value="1"/>
</dbReference>
<dbReference type="InterPro" id="IPR052158">
    <property type="entry name" value="INH-QAR"/>
</dbReference>
<dbReference type="Pfam" id="PF01965">
    <property type="entry name" value="DJ-1_PfpI"/>
    <property type="match status" value="1"/>
</dbReference>
<reference evidence="5 6" key="1">
    <citation type="journal article" date="2008" name="Int. J. Syst. Evol. Microbiol.">
        <title>Luteimonas marina sp. nov., isolated from seawater.</title>
        <authorList>
            <person name="Baik K.S."/>
            <person name="Park S.C."/>
            <person name="Kim M.S."/>
            <person name="Kim E.M."/>
            <person name="Park C."/>
            <person name="Chun J."/>
            <person name="Seong C.N."/>
        </authorList>
    </citation>
    <scope>NUCLEOTIDE SEQUENCE [LARGE SCALE GENOMIC DNA]</scope>
    <source>
        <strain evidence="5 6">FR1330</strain>
    </source>
</reference>
<feature type="domain" description="HTH araC/xylS-type" evidence="4">
    <location>
        <begin position="223"/>
        <end position="321"/>
    </location>
</feature>
<dbReference type="OrthoDB" id="9803764at2"/>
<dbReference type="PROSITE" id="PS00041">
    <property type="entry name" value="HTH_ARAC_FAMILY_1"/>
    <property type="match status" value="1"/>
</dbReference>
<accession>A0A5C5U7F2</accession>
<keyword evidence="1" id="KW-0805">Transcription regulation</keyword>
<dbReference type="PANTHER" id="PTHR43130:SF3">
    <property type="entry name" value="HTH-TYPE TRANSCRIPTIONAL REGULATOR RV1931C"/>
    <property type="match status" value="1"/>
</dbReference>